<keyword evidence="4" id="KW-0677">Repeat</keyword>
<organism evidence="9">
    <name type="scientific">Phaeodactylum tricornutum</name>
    <name type="common">Diatom</name>
    <dbReference type="NCBI Taxonomy" id="2850"/>
    <lineage>
        <taxon>Eukaryota</taxon>
        <taxon>Sar</taxon>
        <taxon>Stramenopiles</taxon>
        <taxon>Ochrophyta</taxon>
        <taxon>Bacillariophyta</taxon>
        <taxon>Bacillariophyceae</taxon>
        <taxon>Bacillariophycidae</taxon>
        <taxon>Naviculales</taxon>
        <taxon>Phaeodactylaceae</taxon>
        <taxon>Phaeodactylum</taxon>
    </lineage>
</organism>
<dbReference type="InterPro" id="IPR034294">
    <property type="entry name" value="Aquaporin_transptr"/>
</dbReference>
<dbReference type="GO" id="GO:0015250">
    <property type="term" value="F:water channel activity"/>
    <property type="evidence" value="ECO:0007669"/>
    <property type="project" value="TreeGrafter"/>
</dbReference>
<gene>
    <name evidence="9" type="primary">PtAQP3</name>
</gene>
<evidence type="ECO:0000256" key="6">
    <source>
        <dbReference type="ARBA" id="ARBA00023136"/>
    </source>
</evidence>
<keyword evidence="5 8" id="KW-1133">Transmembrane helix</keyword>
<dbReference type="Pfam" id="PF00230">
    <property type="entry name" value="MIP"/>
    <property type="match status" value="1"/>
</dbReference>
<evidence type="ECO:0000256" key="5">
    <source>
        <dbReference type="ARBA" id="ARBA00022989"/>
    </source>
</evidence>
<dbReference type="OMA" id="MLATTWY"/>
<accession>A0A348AE49</accession>
<dbReference type="GO" id="GO:0019755">
    <property type="term" value="P:one-carbon compound transport"/>
    <property type="evidence" value="ECO:0007669"/>
    <property type="project" value="UniProtKB-ARBA"/>
</dbReference>
<dbReference type="InterPro" id="IPR000425">
    <property type="entry name" value="MIP"/>
</dbReference>
<dbReference type="PROSITE" id="PS00221">
    <property type="entry name" value="MIP"/>
    <property type="match status" value="1"/>
</dbReference>
<feature type="transmembrane region" description="Helical" evidence="8">
    <location>
        <begin position="12"/>
        <end position="33"/>
    </location>
</feature>
<protein>
    <submittedName>
        <fullName evidence="9">Aquaporin</fullName>
    </submittedName>
</protein>
<dbReference type="GO" id="GO:0016020">
    <property type="term" value="C:membrane"/>
    <property type="evidence" value="ECO:0007669"/>
    <property type="project" value="InterPro"/>
</dbReference>
<evidence type="ECO:0000256" key="3">
    <source>
        <dbReference type="ARBA" id="ARBA00022692"/>
    </source>
</evidence>
<feature type="transmembrane region" description="Helical" evidence="8">
    <location>
        <begin position="157"/>
        <end position="175"/>
    </location>
</feature>
<proteinExistence type="evidence at transcript level"/>
<dbReference type="GO" id="GO:0005737">
    <property type="term" value="C:cytoplasm"/>
    <property type="evidence" value="ECO:0007669"/>
    <property type="project" value="UniProtKB-ARBA"/>
</dbReference>
<evidence type="ECO:0000256" key="8">
    <source>
        <dbReference type="SAM" id="Phobius"/>
    </source>
</evidence>
<dbReference type="GO" id="GO:0012505">
    <property type="term" value="C:endomembrane system"/>
    <property type="evidence" value="ECO:0007669"/>
    <property type="project" value="UniProtKB-SubCell"/>
</dbReference>
<evidence type="ECO:0000256" key="1">
    <source>
        <dbReference type="ARBA" id="ARBA00004127"/>
    </source>
</evidence>
<dbReference type="SUPFAM" id="SSF81338">
    <property type="entry name" value="Aquaporin-like"/>
    <property type="match status" value="1"/>
</dbReference>
<keyword evidence="3 7" id="KW-0812">Transmembrane</keyword>
<dbReference type="InterPro" id="IPR022357">
    <property type="entry name" value="MIP_CS"/>
</dbReference>
<dbReference type="PANTHER" id="PTHR45665">
    <property type="entry name" value="AQUAPORIN-8"/>
    <property type="match status" value="1"/>
</dbReference>
<dbReference type="Gene3D" id="1.20.1080.10">
    <property type="entry name" value="Glycerol uptake facilitator protein"/>
    <property type="match status" value="1"/>
</dbReference>
<sequence length="291" mass="32063">MVKDYVEAFSAFMMDFISFIPPGLSICIALSFIEGGKYFKSFRHEFFGTMLMIGATFSAGKWIGKESLRMAWTSHGLGVIAADYLGGGPHVNPAVTMSMWCLGKVSYTEAFVRVAAQLGGGLISFPLYHAISNAMDLEPFGGPEFNIPDDTKHATEAFLSEYVATMLLMFTIYILNWEMNFGTYHYLIKQSLTAIAIRSLIEGFPTAGPAMNPMLATAWDVFGVGSTFEYPSDFQHYFVYWIAPWMAAITASMLYVIYAGGTVFGVKLPIGPFKKQSPSAQTTKTTAKKTN</sequence>
<feature type="transmembrane region" description="Helical" evidence="8">
    <location>
        <begin position="238"/>
        <end position="266"/>
    </location>
</feature>
<comment type="subcellular location">
    <subcellularLocation>
        <location evidence="1">Endomembrane system</location>
        <topology evidence="1">Multi-pass membrane protein</topology>
    </subcellularLocation>
</comment>
<keyword evidence="2 7" id="KW-0813">Transport</keyword>
<name>A0A348AE49_PHATR</name>
<evidence type="ECO:0000313" key="9">
    <source>
        <dbReference type="EMBL" id="BBB86747.1"/>
    </source>
</evidence>
<dbReference type="PRINTS" id="PR00783">
    <property type="entry name" value="MINTRINSICP"/>
</dbReference>
<keyword evidence="6 8" id="KW-0472">Membrane</keyword>
<dbReference type="AlphaFoldDB" id="A0A348AE49"/>
<dbReference type="PANTHER" id="PTHR45665:SF9">
    <property type="entry name" value="AQUAPORIN-8"/>
    <property type="match status" value="1"/>
</dbReference>
<dbReference type="InterPro" id="IPR023271">
    <property type="entry name" value="Aquaporin-like"/>
</dbReference>
<reference evidence="9" key="1">
    <citation type="journal article" date="2018" name="Plant Physiol.">
        <title>Plasma Membrane-Type Aquaporins from Marine Diatoms Function as CO2/NH3 Channels and Provide Photoprotection.</title>
        <authorList>
            <person name="Matsui H."/>
            <person name="Hopkinson B."/>
            <person name="Nakajima K."/>
            <person name="Matsuda Y."/>
        </authorList>
    </citation>
    <scope>NUCLEOTIDE SEQUENCE</scope>
</reference>
<evidence type="ECO:0000256" key="4">
    <source>
        <dbReference type="ARBA" id="ARBA00022737"/>
    </source>
</evidence>
<evidence type="ECO:0000256" key="2">
    <source>
        <dbReference type="ARBA" id="ARBA00022448"/>
    </source>
</evidence>
<comment type="similarity">
    <text evidence="7">Belongs to the MIP/aquaporin (TC 1.A.8) family.</text>
</comment>
<evidence type="ECO:0000256" key="7">
    <source>
        <dbReference type="RuleBase" id="RU000477"/>
    </source>
</evidence>
<dbReference type="EMBL" id="LC341924">
    <property type="protein sequence ID" value="BBB86747.1"/>
    <property type="molecule type" value="mRNA"/>
</dbReference>